<dbReference type="EMBL" id="BAABIK010000007">
    <property type="protein sequence ID" value="GAA4937281.1"/>
    <property type="molecule type" value="Genomic_DNA"/>
</dbReference>
<keyword evidence="5" id="KW-1185">Reference proteome</keyword>
<dbReference type="Pfam" id="PF04434">
    <property type="entry name" value="SWIM"/>
    <property type="match status" value="1"/>
</dbReference>
<evidence type="ECO:0000313" key="4">
    <source>
        <dbReference type="EMBL" id="GAA4937281.1"/>
    </source>
</evidence>
<evidence type="ECO:0000259" key="3">
    <source>
        <dbReference type="PROSITE" id="PS50966"/>
    </source>
</evidence>
<accession>A0ABP9GCC9</accession>
<dbReference type="PANTHER" id="PTHR38133">
    <property type="entry name" value="SLR1429 PROTEIN"/>
    <property type="match status" value="1"/>
</dbReference>
<gene>
    <name evidence="4" type="ORF">GCM10023224_17900</name>
</gene>
<dbReference type="PANTHER" id="PTHR38133:SF1">
    <property type="entry name" value="SLR1429 PROTEIN"/>
    <property type="match status" value="1"/>
</dbReference>
<keyword evidence="1" id="KW-0863">Zinc-finger</keyword>
<keyword evidence="1" id="KW-0479">Metal-binding</keyword>
<feature type="domain" description="SWIM-type" evidence="3">
    <location>
        <begin position="111"/>
        <end position="145"/>
    </location>
</feature>
<comment type="caution">
    <text evidence="4">The sequence shown here is derived from an EMBL/GenBank/DDBJ whole genome shotgun (WGS) entry which is preliminary data.</text>
</comment>
<proteinExistence type="predicted"/>
<protein>
    <recommendedName>
        <fullName evidence="3">SWIM-type domain-containing protein</fullName>
    </recommendedName>
</protein>
<name>A0ABP9GCC9_9ACTN</name>
<keyword evidence="1" id="KW-0862">Zinc</keyword>
<dbReference type="InterPro" id="IPR007527">
    <property type="entry name" value="Znf_SWIM"/>
</dbReference>
<dbReference type="PROSITE" id="PS50966">
    <property type="entry name" value="ZF_SWIM"/>
    <property type="match status" value="1"/>
</dbReference>
<organism evidence="4 5">
    <name type="scientific">Streptomonospora halophila</name>
    <dbReference type="NCBI Taxonomy" id="427369"/>
    <lineage>
        <taxon>Bacteria</taxon>
        <taxon>Bacillati</taxon>
        <taxon>Actinomycetota</taxon>
        <taxon>Actinomycetes</taxon>
        <taxon>Streptosporangiales</taxon>
        <taxon>Nocardiopsidaceae</taxon>
        <taxon>Streptomonospora</taxon>
    </lineage>
</organism>
<evidence type="ECO:0000313" key="5">
    <source>
        <dbReference type="Proteomes" id="UP001499993"/>
    </source>
</evidence>
<reference evidence="5" key="1">
    <citation type="journal article" date="2019" name="Int. J. Syst. Evol. Microbiol.">
        <title>The Global Catalogue of Microorganisms (GCM) 10K type strain sequencing project: providing services to taxonomists for standard genome sequencing and annotation.</title>
        <authorList>
            <consortium name="The Broad Institute Genomics Platform"/>
            <consortium name="The Broad Institute Genome Sequencing Center for Infectious Disease"/>
            <person name="Wu L."/>
            <person name="Ma J."/>
        </authorList>
    </citation>
    <scope>NUCLEOTIDE SEQUENCE [LARGE SCALE GENOMIC DNA]</scope>
    <source>
        <strain evidence="5">JCM 18123</strain>
    </source>
</reference>
<evidence type="ECO:0000256" key="2">
    <source>
        <dbReference type="SAM" id="MobiDB-lite"/>
    </source>
</evidence>
<sequence length="270" mass="28335">MTAGRGRAEWVAHRLRGAVERDGDPGRVERGRGYAARGAVSAVAVRPGEATARVQGSRARPYRVSVITPVLDSGEWAALAEALGTQPVFRAALLAGAFPQELERVFGVMGLRMLPGGLDDLVLSCSCPDWGHPCKHAAAALFALAETLAADPLLLVEWLGRPRGELLAELRRHARTPVLAEDPAAACAEPDPPGVRDPHALRGPGDFWRAPALPEPPRPDPARPAADLAEPPPAAEDGTGGGGGADDLAALLAPLYERMARARGRERGGL</sequence>
<dbReference type="Proteomes" id="UP001499993">
    <property type="component" value="Unassembled WGS sequence"/>
</dbReference>
<dbReference type="RefSeq" id="WP_345556212.1">
    <property type="nucleotide sequence ID" value="NZ_BAABIK010000007.1"/>
</dbReference>
<evidence type="ECO:0000256" key="1">
    <source>
        <dbReference type="PROSITE-ProRule" id="PRU00325"/>
    </source>
</evidence>
<feature type="region of interest" description="Disordered" evidence="2">
    <location>
        <begin position="182"/>
        <end position="247"/>
    </location>
</feature>